<keyword evidence="9 11" id="KW-0378">Hydrolase</keyword>
<dbReference type="PANTHER" id="PTHR43722:SF1">
    <property type="entry name" value="PROLINE IMINOPEPTIDASE"/>
    <property type="match status" value="1"/>
</dbReference>
<evidence type="ECO:0000256" key="2">
    <source>
        <dbReference type="ARBA" id="ARBA00004496"/>
    </source>
</evidence>
<feature type="active site" evidence="12">
    <location>
        <position position="273"/>
    </location>
</feature>
<dbReference type="GO" id="GO:0006508">
    <property type="term" value="P:proteolysis"/>
    <property type="evidence" value="ECO:0007669"/>
    <property type="project" value="UniProtKB-KW"/>
</dbReference>
<protein>
    <recommendedName>
        <fullName evidence="5 11">Proline iminopeptidase</fullName>
        <shortName evidence="11">PIP</shortName>
        <ecNumber evidence="4 11">3.4.11.5</ecNumber>
    </recommendedName>
    <alternativeName>
        <fullName evidence="10 11">Prolyl aminopeptidase</fullName>
    </alternativeName>
</protein>
<evidence type="ECO:0000313" key="15">
    <source>
        <dbReference type="EMBL" id="GBF57400.1"/>
    </source>
</evidence>
<evidence type="ECO:0000256" key="5">
    <source>
        <dbReference type="ARBA" id="ARBA00021843"/>
    </source>
</evidence>
<dbReference type="Proteomes" id="UP000245086">
    <property type="component" value="Unassembled WGS sequence"/>
</dbReference>
<evidence type="ECO:0000256" key="12">
    <source>
        <dbReference type="PIRSR" id="PIRSR006431-1"/>
    </source>
</evidence>
<dbReference type="EC" id="3.4.11.5" evidence="4 11"/>
<dbReference type="PRINTS" id="PR00793">
    <property type="entry name" value="PROAMNOPTASE"/>
</dbReference>
<evidence type="ECO:0000256" key="8">
    <source>
        <dbReference type="ARBA" id="ARBA00022670"/>
    </source>
</evidence>
<dbReference type="InterPro" id="IPR005944">
    <property type="entry name" value="Pro_iminopeptidase"/>
</dbReference>
<dbReference type="EMBL" id="BFBR01000002">
    <property type="protein sequence ID" value="GBF57400.1"/>
    <property type="molecule type" value="Genomic_DNA"/>
</dbReference>
<dbReference type="PIRSF" id="PIRSF006431">
    <property type="entry name" value="Pept_S33"/>
    <property type="match status" value="1"/>
</dbReference>
<proteinExistence type="inferred from homology"/>
<evidence type="ECO:0000259" key="14">
    <source>
        <dbReference type="Pfam" id="PF00561"/>
    </source>
</evidence>
<dbReference type="Gene3D" id="3.40.50.1820">
    <property type="entry name" value="alpha/beta hydrolase"/>
    <property type="match status" value="1"/>
</dbReference>
<dbReference type="RefSeq" id="WP_108984243.1">
    <property type="nucleotide sequence ID" value="NZ_BFBR01000002.1"/>
</dbReference>
<comment type="subcellular location">
    <subcellularLocation>
        <location evidence="2 11">Cytoplasm</location>
    </subcellularLocation>
</comment>
<comment type="caution">
    <text evidence="15">The sequence shown here is derived from an EMBL/GenBank/DDBJ whole genome shotgun (WGS) entry which is preliminary data.</text>
</comment>
<reference evidence="15 16" key="1">
    <citation type="journal article" date="2018" name="Genome Announc.">
        <title>Draft Genome Sequence of "Candidatus Phycosocius bacilliformis," an Alphaproteobacterial Ectosymbiont of the Hydrocarbon-Producing Green Alga Botryococcus braunii.</title>
        <authorList>
            <person name="Tanabe Y."/>
            <person name="Yamaguchi H."/>
            <person name="Watanabe M.M."/>
        </authorList>
    </citation>
    <scope>NUCLEOTIDE SEQUENCE [LARGE SCALE GENOMIC DNA]</scope>
    <source>
        <strain evidence="15 16">BOTRYCO-2</strain>
    </source>
</reference>
<feature type="active site" description="Proton donor" evidence="12">
    <location>
        <position position="301"/>
    </location>
</feature>
<organism evidence="15 16">
    <name type="scientific">Candidatus Phycosocius bacilliformis</name>
    <dbReference type="NCBI Taxonomy" id="1445552"/>
    <lineage>
        <taxon>Bacteria</taxon>
        <taxon>Pseudomonadati</taxon>
        <taxon>Pseudomonadota</taxon>
        <taxon>Alphaproteobacteria</taxon>
        <taxon>Caulobacterales</taxon>
        <taxon>Caulobacterales incertae sedis</taxon>
        <taxon>Candidatus Phycosocius</taxon>
    </lineage>
</organism>
<dbReference type="InterPro" id="IPR000073">
    <property type="entry name" value="AB_hydrolase_1"/>
</dbReference>
<dbReference type="SUPFAM" id="SSF53474">
    <property type="entry name" value="alpha/beta-Hydrolases"/>
    <property type="match status" value="1"/>
</dbReference>
<dbReference type="PRINTS" id="PR00111">
    <property type="entry name" value="ABHYDROLASE"/>
</dbReference>
<dbReference type="NCBIfam" id="TIGR01249">
    <property type="entry name" value="pro_imino_pep_1"/>
    <property type="match status" value="1"/>
</dbReference>
<gene>
    <name evidence="15" type="primary">pip</name>
    <name evidence="15" type="ORF">PbB2_01067</name>
</gene>
<feature type="domain" description="AB hydrolase-1" evidence="14">
    <location>
        <begin position="43"/>
        <end position="305"/>
    </location>
</feature>
<keyword evidence="8 11" id="KW-0645">Protease</keyword>
<dbReference type="Pfam" id="PF00561">
    <property type="entry name" value="Abhydrolase_1"/>
    <property type="match status" value="1"/>
</dbReference>
<evidence type="ECO:0000256" key="4">
    <source>
        <dbReference type="ARBA" id="ARBA00012568"/>
    </source>
</evidence>
<accession>A0A2P2E8J7</accession>
<evidence type="ECO:0000256" key="6">
    <source>
        <dbReference type="ARBA" id="ARBA00022438"/>
    </source>
</evidence>
<keyword evidence="16" id="KW-1185">Reference proteome</keyword>
<evidence type="ECO:0000256" key="11">
    <source>
        <dbReference type="PIRNR" id="PIRNR006431"/>
    </source>
</evidence>
<dbReference type="GO" id="GO:0004177">
    <property type="term" value="F:aminopeptidase activity"/>
    <property type="evidence" value="ECO:0007669"/>
    <property type="project" value="UniProtKB-UniRule"/>
</dbReference>
<dbReference type="InterPro" id="IPR029058">
    <property type="entry name" value="AB_hydrolase_fold"/>
</dbReference>
<dbReference type="AlphaFoldDB" id="A0A2P2E8J7"/>
<comment type="similarity">
    <text evidence="3 11 13">Belongs to the peptidase S33 family.</text>
</comment>
<evidence type="ECO:0000256" key="13">
    <source>
        <dbReference type="RuleBase" id="RU003421"/>
    </source>
</evidence>
<dbReference type="OrthoDB" id="9796770at2"/>
<feature type="active site" description="Nucleophile" evidence="12">
    <location>
        <position position="117"/>
    </location>
</feature>
<name>A0A2P2E8J7_9PROT</name>
<dbReference type="GO" id="GO:0005737">
    <property type="term" value="C:cytoplasm"/>
    <property type="evidence" value="ECO:0007669"/>
    <property type="project" value="UniProtKB-SubCell"/>
</dbReference>
<keyword evidence="6 11" id="KW-0031">Aminopeptidase</keyword>
<dbReference type="InterPro" id="IPR002410">
    <property type="entry name" value="Peptidase_S33"/>
</dbReference>
<evidence type="ECO:0000256" key="1">
    <source>
        <dbReference type="ARBA" id="ARBA00001585"/>
    </source>
</evidence>
<evidence type="ECO:0000256" key="10">
    <source>
        <dbReference type="ARBA" id="ARBA00029605"/>
    </source>
</evidence>
<evidence type="ECO:0000256" key="9">
    <source>
        <dbReference type="ARBA" id="ARBA00022801"/>
    </source>
</evidence>
<evidence type="ECO:0000256" key="7">
    <source>
        <dbReference type="ARBA" id="ARBA00022490"/>
    </source>
</evidence>
<sequence>MADSASIRRALYPQIEPFQTSRLAVSDLHTLYVEQAGNRDGVPVICLHGGPGGGMSPDMRRFFHPQKWRIIGFDQRGCGQSTPHAEIRENTTWDLVADIERIREHLGIERWAVFGGSWGSTLALAYAITHPDRVLGLTLRGIFLVTQAEISWFYQYGASNLFPDAFAHYVGIIPEEERGDIVAAFHKRLFSEDRETRLRAARAWARWEGDCLSMRGPDARPNRFEEDRFVEAFARIENHYFVNKGFLETDSWLLDHAAVLTDIPIHIVHGRYDVLTPLSSAWALKKVLPHAELEIIGDAGHASLEPGIVDALVRATDHLAARFETGSKLT</sequence>
<dbReference type="PANTHER" id="PTHR43722">
    <property type="entry name" value="PROLINE IMINOPEPTIDASE"/>
    <property type="match status" value="1"/>
</dbReference>
<keyword evidence="7 11" id="KW-0963">Cytoplasm</keyword>
<comment type="catalytic activity">
    <reaction evidence="1 11 13">
        <text>Release of N-terminal proline from a peptide.</text>
        <dbReference type="EC" id="3.4.11.5"/>
    </reaction>
</comment>
<evidence type="ECO:0000313" key="16">
    <source>
        <dbReference type="Proteomes" id="UP000245086"/>
    </source>
</evidence>
<evidence type="ECO:0000256" key="3">
    <source>
        <dbReference type="ARBA" id="ARBA00010088"/>
    </source>
</evidence>